<evidence type="ECO:0000313" key="2">
    <source>
        <dbReference type="Proteomes" id="UP000654075"/>
    </source>
</evidence>
<accession>A0A813E0V0</accession>
<name>A0A813E0V0_POLGL</name>
<gene>
    <name evidence="1" type="ORF">PGLA1383_LOCUS10965</name>
</gene>
<keyword evidence="2" id="KW-1185">Reference proteome</keyword>
<feature type="non-terminal residue" evidence="1">
    <location>
        <position position="1"/>
    </location>
</feature>
<sequence>AHVIEECRQHMRMPGKGQLLLSMLGVALSPQSRMYLKKTDQGLKHFLAQFPEEFSVDGTKGRECITFFPAMQNGDQGDLPQGYFAEEKAAAVAAPQIKAAPTPA</sequence>
<comment type="caution">
    <text evidence="1">The sequence shown here is derived from an EMBL/GenBank/DDBJ whole genome shotgun (WGS) entry which is preliminary data.</text>
</comment>
<dbReference type="Proteomes" id="UP000654075">
    <property type="component" value="Unassembled WGS sequence"/>
</dbReference>
<proteinExistence type="predicted"/>
<organism evidence="1 2">
    <name type="scientific">Polarella glacialis</name>
    <name type="common">Dinoflagellate</name>
    <dbReference type="NCBI Taxonomy" id="89957"/>
    <lineage>
        <taxon>Eukaryota</taxon>
        <taxon>Sar</taxon>
        <taxon>Alveolata</taxon>
        <taxon>Dinophyceae</taxon>
        <taxon>Suessiales</taxon>
        <taxon>Suessiaceae</taxon>
        <taxon>Polarella</taxon>
    </lineage>
</organism>
<reference evidence="1" key="1">
    <citation type="submission" date="2021-02" db="EMBL/GenBank/DDBJ databases">
        <authorList>
            <person name="Dougan E. K."/>
            <person name="Rhodes N."/>
            <person name="Thang M."/>
            <person name="Chan C."/>
        </authorList>
    </citation>
    <scope>NUCLEOTIDE SEQUENCE</scope>
</reference>
<dbReference type="AlphaFoldDB" id="A0A813E0V0"/>
<evidence type="ECO:0000313" key="1">
    <source>
        <dbReference type="EMBL" id="CAE8592309.1"/>
    </source>
</evidence>
<dbReference type="OrthoDB" id="431068at2759"/>
<dbReference type="EMBL" id="CAJNNV010005601">
    <property type="protein sequence ID" value="CAE8592309.1"/>
    <property type="molecule type" value="Genomic_DNA"/>
</dbReference>
<protein>
    <submittedName>
        <fullName evidence="1">Uncharacterized protein</fullName>
    </submittedName>
</protein>
<feature type="non-terminal residue" evidence="1">
    <location>
        <position position="104"/>
    </location>
</feature>